<dbReference type="WBParaSite" id="MCU_009264-RA">
    <property type="protein sequence ID" value="MCU_009264-RA"/>
    <property type="gene ID" value="MCU_009264"/>
</dbReference>
<keyword evidence="1" id="KW-0812">Transmembrane</keyword>
<dbReference type="SUPFAM" id="SSF48726">
    <property type="entry name" value="Immunoglobulin"/>
    <property type="match status" value="1"/>
</dbReference>
<dbReference type="PROSITE" id="PS50835">
    <property type="entry name" value="IG_LIKE"/>
    <property type="match status" value="1"/>
</dbReference>
<evidence type="ECO:0000259" key="2">
    <source>
        <dbReference type="PROSITE" id="PS50835"/>
    </source>
</evidence>
<dbReference type="InterPro" id="IPR013783">
    <property type="entry name" value="Ig-like_fold"/>
</dbReference>
<keyword evidence="1" id="KW-0472">Membrane</keyword>
<dbReference type="InterPro" id="IPR036179">
    <property type="entry name" value="Ig-like_dom_sf"/>
</dbReference>
<feature type="domain" description="Ig-like" evidence="2">
    <location>
        <begin position="1"/>
        <end position="82"/>
    </location>
</feature>
<reference evidence="3" key="1">
    <citation type="submission" date="2019-11" db="UniProtKB">
        <authorList>
            <consortium name="WormBaseParasite"/>
        </authorList>
    </citation>
    <scope>IDENTIFICATION</scope>
</reference>
<dbReference type="SMART" id="SM00409">
    <property type="entry name" value="IG"/>
    <property type="match status" value="1"/>
</dbReference>
<organism evidence="3">
    <name type="scientific">Mesocestoides corti</name>
    <name type="common">Flatworm</name>
    <dbReference type="NCBI Taxonomy" id="53468"/>
    <lineage>
        <taxon>Eukaryota</taxon>
        <taxon>Metazoa</taxon>
        <taxon>Spiralia</taxon>
        <taxon>Lophotrochozoa</taxon>
        <taxon>Platyhelminthes</taxon>
        <taxon>Cestoda</taxon>
        <taxon>Eucestoda</taxon>
        <taxon>Cyclophyllidea</taxon>
        <taxon>Mesocestoididae</taxon>
        <taxon>Mesocestoides</taxon>
    </lineage>
</organism>
<evidence type="ECO:0000256" key="1">
    <source>
        <dbReference type="SAM" id="Phobius"/>
    </source>
</evidence>
<dbReference type="Gene3D" id="2.60.40.10">
    <property type="entry name" value="Immunoglobulins"/>
    <property type="match status" value="1"/>
</dbReference>
<name>A0A5K3FLK8_MESCO</name>
<dbReference type="InterPro" id="IPR003599">
    <property type="entry name" value="Ig_sub"/>
</dbReference>
<evidence type="ECO:0000313" key="3">
    <source>
        <dbReference type="WBParaSite" id="MCU_009264-RA"/>
    </source>
</evidence>
<dbReference type="InterPro" id="IPR003598">
    <property type="entry name" value="Ig_sub2"/>
</dbReference>
<dbReference type="InterPro" id="IPR007110">
    <property type="entry name" value="Ig-like_dom"/>
</dbReference>
<sequence>MAGKKEFTLSEGLNLNLTCRLKKGPQKPITWQKDGIDLNLLGSHSPKLVETNRLSMLMLTNLTHSDAGNYTCHSSGHSRLLTQWIYIHVKSYENDANGSRTVADEPHSKCQGQTCKVRCADLLNCKPQNAQSHGSTSDYQEERQLADAVGKGLPNVESTEPHVFNFDNKNGLQNPDNIIRHLELAETCDGSNKVCEDRIGGSTALIGIGIMCTLFFIAVIISGFFIRRKIIRRQRRLSRIQLQNRQSTALAPVECTTVDQTTSRSTDNTSTPALNIQLISGVAIGSETTKRLAALQYSSQQFVHIEGNSELCDVVYIPHSEVFGQPCGYDQNYSSLIVPLSQNSAWPELS</sequence>
<dbReference type="Pfam" id="PF13927">
    <property type="entry name" value="Ig_3"/>
    <property type="match status" value="1"/>
</dbReference>
<dbReference type="CDD" id="cd00096">
    <property type="entry name" value="Ig"/>
    <property type="match status" value="1"/>
</dbReference>
<dbReference type="AlphaFoldDB" id="A0A5K3FLK8"/>
<accession>A0A5K3FLK8</accession>
<feature type="transmembrane region" description="Helical" evidence="1">
    <location>
        <begin position="204"/>
        <end position="226"/>
    </location>
</feature>
<keyword evidence="1" id="KW-1133">Transmembrane helix</keyword>
<dbReference type="SMART" id="SM00408">
    <property type="entry name" value="IGc2"/>
    <property type="match status" value="1"/>
</dbReference>
<protein>
    <submittedName>
        <fullName evidence="3">Ig-like domain-containing protein</fullName>
    </submittedName>
</protein>
<proteinExistence type="predicted"/>